<feature type="non-terminal residue" evidence="1">
    <location>
        <position position="1"/>
    </location>
</feature>
<keyword evidence="1" id="KW-0418">Kinase</keyword>
<reference evidence="1 2" key="1">
    <citation type="journal article" date="2018" name="Front. Plant Sci.">
        <title>Red Clover (Trifolium pratense) and Zigzag Clover (T. medium) - A Picture of Genomic Similarities and Differences.</title>
        <authorList>
            <person name="Dluhosova J."/>
            <person name="Istvanek J."/>
            <person name="Nedelnik J."/>
            <person name="Repkova J."/>
        </authorList>
    </citation>
    <scope>NUCLEOTIDE SEQUENCE [LARGE SCALE GENOMIC DNA]</scope>
    <source>
        <strain evidence="2">cv. 10/8</strain>
        <tissue evidence="1">Leaf</tissue>
    </source>
</reference>
<sequence length="104" mass="11678">GDGEVLGCGGLFHDSDGHWIKGYFKNIGACNALNADMVWRERISHLIVESNFKILIDMVSYNCKFGGVILSLVVTSKFVTLGERTIRVRLVLWKESGRKENYAN</sequence>
<evidence type="ECO:0000313" key="2">
    <source>
        <dbReference type="Proteomes" id="UP000265520"/>
    </source>
</evidence>
<accession>A0A392RB01</accession>
<name>A0A392RB01_9FABA</name>
<organism evidence="1 2">
    <name type="scientific">Trifolium medium</name>
    <dbReference type="NCBI Taxonomy" id="97028"/>
    <lineage>
        <taxon>Eukaryota</taxon>
        <taxon>Viridiplantae</taxon>
        <taxon>Streptophyta</taxon>
        <taxon>Embryophyta</taxon>
        <taxon>Tracheophyta</taxon>
        <taxon>Spermatophyta</taxon>
        <taxon>Magnoliopsida</taxon>
        <taxon>eudicotyledons</taxon>
        <taxon>Gunneridae</taxon>
        <taxon>Pentapetalae</taxon>
        <taxon>rosids</taxon>
        <taxon>fabids</taxon>
        <taxon>Fabales</taxon>
        <taxon>Fabaceae</taxon>
        <taxon>Papilionoideae</taxon>
        <taxon>50 kb inversion clade</taxon>
        <taxon>NPAAA clade</taxon>
        <taxon>Hologalegina</taxon>
        <taxon>IRL clade</taxon>
        <taxon>Trifolieae</taxon>
        <taxon>Trifolium</taxon>
    </lineage>
</organism>
<comment type="caution">
    <text evidence="1">The sequence shown here is derived from an EMBL/GenBank/DDBJ whole genome shotgun (WGS) entry which is preliminary data.</text>
</comment>
<dbReference type="EMBL" id="LXQA010207254">
    <property type="protein sequence ID" value="MCI33761.1"/>
    <property type="molecule type" value="Genomic_DNA"/>
</dbReference>
<protein>
    <submittedName>
        <fullName evidence="1">Receptor-like kinase</fullName>
    </submittedName>
</protein>
<proteinExistence type="predicted"/>
<dbReference type="Proteomes" id="UP000265520">
    <property type="component" value="Unassembled WGS sequence"/>
</dbReference>
<dbReference type="AlphaFoldDB" id="A0A392RB01"/>
<keyword evidence="1" id="KW-0675">Receptor</keyword>
<keyword evidence="1" id="KW-0808">Transferase</keyword>
<evidence type="ECO:0000313" key="1">
    <source>
        <dbReference type="EMBL" id="MCI33761.1"/>
    </source>
</evidence>
<dbReference type="GO" id="GO:0016301">
    <property type="term" value="F:kinase activity"/>
    <property type="evidence" value="ECO:0007669"/>
    <property type="project" value="UniProtKB-KW"/>
</dbReference>
<keyword evidence="2" id="KW-1185">Reference proteome</keyword>